<dbReference type="EMBL" id="JAJVDC020000198">
    <property type="protein sequence ID" value="KAL1618928.1"/>
    <property type="molecule type" value="Genomic_DNA"/>
</dbReference>
<sequence>MRLLIASLASLLVALLTLSTAVPVHELLEDPQKLDQLTRRFTPPTPVSPANSPKTPINTLLQLLNTQANPDPDLIKSIVAFDATYVSVTGDNPELHALMPWAGTRAKVGPQAFIDTFTRVGLWWRRGPFSMDALFSDAGGGNVSAWGTFTLISRTMNRSCTSPWAVRAEFNGEGLITYFQYMEDTFGTAETFWAGGSKKYCANPYGGCVWM</sequence>
<evidence type="ECO:0008006" key="4">
    <source>
        <dbReference type="Google" id="ProtNLM"/>
    </source>
</evidence>
<name>A0ABR3SG33_9PEZI</name>
<evidence type="ECO:0000313" key="2">
    <source>
        <dbReference type="EMBL" id="KAL1618928.1"/>
    </source>
</evidence>
<keyword evidence="1" id="KW-0732">Signal</keyword>
<organism evidence="2 3">
    <name type="scientific">Neofusicoccum ribis</name>
    <dbReference type="NCBI Taxonomy" id="45134"/>
    <lineage>
        <taxon>Eukaryota</taxon>
        <taxon>Fungi</taxon>
        <taxon>Dikarya</taxon>
        <taxon>Ascomycota</taxon>
        <taxon>Pezizomycotina</taxon>
        <taxon>Dothideomycetes</taxon>
        <taxon>Dothideomycetes incertae sedis</taxon>
        <taxon>Botryosphaeriales</taxon>
        <taxon>Botryosphaeriaceae</taxon>
        <taxon>Neofusicoccum</taxon>
    </lineage>
</organism>
<dbReference type="Gene3D" id="3.10.450.50">
    <property type="match status" value="1"/>
</dbReference>
<accession>A0ABR3SG33</accession>
<protein>
    <recommendedName>
        <fullName evidence="4">SnoaL-like domain-containing protein</fullName>
    </recommendedName>
</protein>
<proteinExistence type="predicted"/>
<evidence type="ECO:0000313" key="3">
    <source>
        <dbReference type="Proteomes" id="UP001521116"/>
    </source>
</evidence>
<comment type="caution">
    <text evidence="2">The sequence shown here is derived from an EMBL/GenBank/DDBJ whole genome shotgun (WGS) entry which is preliminary data.</text>
</comment>
<feature type="chain" id="PRO_5046894442" description="SnoaL-like domain-containing protein" evidence="1">
    <location>
        <begin position="22"/>
        <end position="211"/>
    </location>
</feature>
<dbReference type="InterPro" id="IPR032710">
    <property type="entry name" value="NTF2-like_dom_sf"/>
</dbReference>
<dbReference type="SUPFAM" id="SSF54427">
    <property type="entry name" value="NTF2-like"/>
    <property type="match status" value="1"/>
</dbReference>
<keyword evidence="3" id="KW-1185">Reference proteome</keyword>
<reference evidence="2 3" key="1">
    <citation type="submission" date="2024-02" db="EMBL/GenBank/DDBJ databases">
        <title>De novo assembly and annotation of 12 fungi associated with fruit tree decline syndrome in Ontario, Canada.</title>
        <authorList>
            <person name="Sulman M."/>
            <person name="Ellouze W."/>
            <person name="Ilyukhin E."/>
        </authorList>
    </citation>
    <scope>NUCLEOTIDE SEQUENCE [LARGE SCALE GENOMIC DNA]</scope>
    <source>
        <strain evidence="2 3">M1-105</strain>
    </source>
</reference>
<feature type="signal peptide" evidence="1">
    <location>
        <begin position="1"/>
        <end position="21"/>
    </location>
</feature>
<evidence type="ECO:0000256" key="1">
    <source>
        <dbReference type="SAM" id="SignalP"/>
    </source>
</evidence>
<gene>
    <name evidence="2" type="ORF">SLS56_010345</name>
</gene>
<dbReference type="Proteomes" id="UP001521116">
    <property type="component" value="Unassembled WGS sequence"/>
</dbReference>